<protein>
    <submittedName>
        <fullName evidence="2">Uncharacterized protein</fullName>
    </submittedName>
</protein>
<name>A0A915J563_ROMCU</name>
<evidence type="ECO:0000313" key="2">
    <source>
        <dbReference type="WBParaSite" id="nRc.2.0.1.t20858-RA"/>
    </source>
</evidence>
<organism evidence="1 2">
    <name type="scientific">Romanomermis culicivorax</name>
    <name type="common">Nematode worm</name>
    <dbReference type="NCBI Taxonomy" id="13658"/>
    <lineage>
        <taxon>Eukaryota</taxon>
        <taxon>Metazoa</taxon>
        <taxon>Ecdysozoa</taxon>
        <taxon>Nematoda</taxon>
        <taxon>Enoplea</taxon>
        <taxon>Dorylaimia</taxon>
        <taxon>Mermithida</taxon>
        <taxon>Mermithoidea</taxon>
        <taxon>Mermithidae</taxon>
        <taxon>Romanomermis</taxon>
    </lineage>
</organism>
<proteinExistence type="predicted"/>
<reference evidence="2" key="1">
    <citation type="submission" date="2022-11" db="UniProtKB">
        <authorList>
            <consortium name="WormBaseParasite"/>
        </authorList>
    </citation>
    <scope>IDENTIFICATION</scope>
</reference>
<keyword evidence="1" id="KW-1185">Reference proteome</keyword>
<sequence length="111" mass="13616">MHANNKTEKQGKEKEHFDLLLLQEAGKRTEKIENKMNRDPTNKILMERLKVIDFLKVIVKINDWPTPFFLYWTIFYKYKRPAKKSSVYYSMYKEAPRRELLKKFKYFTLVF</sequence>
<dbReference type="AlphaFoldDB" id="A0A915J563"/>
<accession>A0A915J563</accession>
<dbReference type="WBParaSite" id="nRc.2.0.1.t20858-RA">
    <property type="protein sequence ID" value="nRc.2.0.1.t20858-RA"/>
    <property type="gene ID" value="nRc.2.0.1.g20858"/>
</dbReference>
<evidence type="ECO:0000313" key="1">
    <source>
        <dbReference type="Proteomes" id="UP000887565"/>
    </source>
</evidence>
<dbReference type="Proteomes" id="UP000887565">
    <property type="component" value="Unplaced"/>
</dbReference>